<dbReference type="InterPro" id="IPR000095">
    <property type="entry name" value="CRIB_dom"/>
</dbReference>
<dbReference type="Proteomes" id="UP001293254">
    <property type="component" value="Unassembled WGS sequence"/>
</dbReference>
<reference evidence="2" key="1">
    <citation type="submission" date="2020-06" db="EMBL/GenBank/DDBJ databases">
        <authorList>
            <person name="Li T."/>
            <person name="Hu X."/>
            <person name="Zhang T."/>
            <person name="Song X."/>
            <person name="Zhang H."/>
            <person name="Dai N."/>
            <person name="Sheng W."/>
            <person name="Hou X."/>
            <person name="Wei L."/>
        </authorList>
    </citation>
    <scope>NUCLEOTIDE SEQUENCE</scope>
    <source>
        <strain evidence="2">3651</strain>
        <tissue evidence="2">Leaf</tissue>
    </source>
</reference>
<dbReference type="EMBL" id="JACGWO010000003">
    <property type="protein sequence ID" value="KAK4433036.1"/>
    <property type="molecule type" value="Genomic_DNA"/>
</dbReference>
<gene>
    <name evidence="2" type="ORF">Salat_1065800</name>
</gene>
<dbReference type="AlphaFoldDB" id="A0AAE1YNJ3"/>
<dbReference type="PROSITE" id="PS50108">
    <property type="entry name" value="CRIB"/>
    <property type="match status" value="1"/>
</dbReference>
<proteinExistence type="predicted"/>
<dbReference type="Pfam" id="PF00786">
    <property type="entry name" value="PBD"/>
    <property type="match status" value="1"/>
</dbReference>
<evidence type="ECO:0000313" key="3">
    <source>
        <dbReference type="Proteomes" id="UP001293254"/>
    </source>
</evidence>
<dbReference type="PANTHER" id="PTHR46931">
    <property type="entry name" value="CRIB DOMAIN-CONTAINING PROTEIN RIC2"/>
    <property type="match status" value="1"/>
</dbReference>
<evidence type="ECO:0000313" key="2">
    <source>
        <dbReference type="EMBL" id="KAK4433036.1"/>
    </source>
</evidence>
<reference evidence="2" key="2">
    <citation type="journal article" date="2024" name="Plant">
        <title>Genomic evolution and insights into agronomic trait innovations of Sesamum species.</title>
        <authorList>
            <person name="Miao H."/>
            <person name="Wang L."/>
            <person name="Qu L."/>
            <person name="Liu H."/>
            <person name="Sun Y."/>
            <person name="Le M."/>
            <person name="Wang Q."/>
            <person name="Wei S."/>
            <person name="Zheng Y."/>
            <person name="Lin W."/>
            <person name="Duan Y."/>
            <person name="Cao H."/>
            <person name="Xiong S."/>
            <person name="Wang X."/>
            <person name="Wei L."/>
            <person name="Li C."/>
            <person name="Ma Q."/>
            <person name="Ju M."/>
            <person name="Zhao R."/>
            <person name="Li G."/>
            <person name="Mu C."/>
            <person name="Tian Q."/>
            <person name="Mei H."/>
            <person name="Zhang T."/>
            <person name="Gao T."/>
            <person name="Zhang H."/>
        </authorList>
    </citation>
    <scope>NUCLEOTIDE SEQUENCE</scope>
    <source>
        <strain evidence="2">3651</strain>
    </source>
</reference>
<dbReference type="InterPro" id="IPR044509">
    <property type="entry name" value="RIC2/4"/>
</dbReference>
<evidence type="ECO:0000259" key="1">
    <source>
        <dbReference type="PROSITE" id="PS50108"/>
    </source>
</evidence>
<keyword evidence="3" id="KW-1185">Reference proteome</keyword>
<dbReference type="PANTHER" id="PTHR46931:SF15">
    <property type="entry name" value="CRIB DOMAIN-CONTAINING PROTEIN"/>
    <property type="match status" value="1"/>
</dbReference>
<feature type="domain" description="CRIB" evidence="1">
    <location>
        <begin position="99"/>
        <end position="112"/>
    </location>
</feature>
<sequence>MRDRMQRFVLLPFTAGCISESSIPVVMQHPKRSKPNANLIPTRPHEVEEEGYLDDEESLSGENLKSAHPRFQKLFKNFKNFSQLFMYKDELEPEMGMEIGFPTDVKHVTHIGLDGCGTSILTKGWNNLAESELINLRAFSLTQLELAMAKQAETPNMRSLLENNMMMPLHNED</sequence>
<organism evidence="2 3">
    <name type="scientific">Sesamum alatum</name>
    <dbReference type="NCBI Taxonomy" id="300844"/>
    <lineage>
        <taxon>Eukaryota</taxon>
        <taxon>Viridiplantae</taxon>
        <taxon>Streptophyta</taxon>
        <taxon>Embryophyta</taxon>
        <taxon>Tracheophyta</taxon>
        <taxon>Spermatophyta</taxon>
        <taxon>Magnoliopsida</taxon>
        <taxon>eudicotyledons</taxon>
        <taxon>Gunneridae</taxon>
        <taxon>Pentapetalae</taxon>
        <taxon>asterids</taxon>
        <taxon>lamiids</taxon>
        <taxon>Lamiales</taxon>
        <taxon>Pedaliaceae</taxon>
        <taxon>Sesamum</taxon>
    </lineage>
</organism>
<protein>
    <submittedName>
        <fullName evidence="2">CRIB domain-containing protein RIC4</fullName>
    </submittedName>
</protein>
<name>A0AAE1YNJ3_9LAMI</name>
<accession>A0AAE1YNJ3</accession>
<comment type="caution">
    <text evidence="2">The sequence shown here is derived from an EMBL/GenBank/DDBJ whole genome shotgun (WGS) entry which is preliminary data.</text>
</comment>
<dbReference type="CDD" id="cd00132">
    <property type="entry name" value="CRIB"/>
    <property type="match status" value="1"/>
</dbReference>